<organism evidence="4 5">
    <name type="scientific">Desulfomonile tiedjei (strain ATCC 49306 / DSM 6799 / DCB-1)</name>
    <dbReference type="NCBI Taxonomy" id="706587"/>
    <lineage>
        <taxon>Bacteria</taxon>
        <taxon>Pseudomonadati</taxon>
        <taxon>Thermodesulfobacteriota</taxon>
        <taxon>Desulfomonilia</taxon>
        <taxon>Desulfomonilales</taxon>
        <taxon>Desulfomonilaceae</taxon>
        <taxon>Desulfomonile</taxon>
    </lineage>
</organism>
<dbReference type="SUPFAM" id="SSF56801">
    <property type="entry name" value="Acetyl-CoA synthetase-like"/>
    <property type="match status" value="1"/>
</dbReference>
<feature type="domain" description="AMP-binding enzyme C-terminal" evidence="3">
    <location>
        <begin position="414"/>
        <end position="493"/>
    </location>
</feature>
<dbReference type="GO" id="GO:0005524">
    <property type="term" value="F:ATP binding"/>
    <property type="evidence" value="ECO:0007669"/>
    <property type="project" value="InterPro"/>
</dbReference>
<dbReference type="Gene3D" id="3.40.50.12820">
    <property type="match status" value="1"/>
</dbReference>
<dbReference type="Pfam" id="PF00501">
    <property type="entry name" value="AMP-binding"/>
    <property type="match status" value="1"/>
</dbReference>
<dbReference type="Gene3D" id="3.40.50.980">
    <property type="match status" value="1"/>
</dbReference>
<dbReference type="InterPro" id="IPR000873">
    <property type="entry name" value="AMP-dep_synth/lig_dom"/>
</dbReference>
<dbReference type="HOGENOM" id="CLU_000022_59_10_7"/>
<dbReference type="Gene3D" id="2.30.38.10">
    <property type="entry name" value="Luciferase, Domain 3"/>
    <property type="match status" value="1"/>
</dbReference>
<keyword evidence="5" id="KW-1185">Reference proteome</keyword>
<evidence type="ECO:0000259" key="3">
    <source>
        <dbReference type="Pfam" id="PF13193"/>
    </source>
</evidence>
<proteinExistence type="predicted"/>
<evidence type="ECO:0000256" key="1">
    <source>
        <dbReference type="ARBA" id="ARBA00022598"/>
    </source>
</evidence>
<dbReference type="Gene3D" id="3.30.300.30">
    <property type="match status" value="1"/>
</dbReference>
<dbReference type="OrthoDB" id="9799237at2"/>
<dbReference type="Proteomes" id="UP000006055">
    <property type="component" value="Chromosome"/>
</dbReference>
<dbReference type="KEGG" id="dti:Desti_5323"/>
<dbReference type="RefSeq" id="WP_014813011.1">
    <property type="nucleotide sequence ID" value="NC_018025.1"/>
</dbReference>
<dbReference type="GO" id="GO:0018858">
    <property type="term" value="F:benzoate-CoA ligase activity"/>
    <property type="evidence" value="ECO:0007669"/>
    <property type="project" value="UniProtKB-EC"/>
</dbReference>
<gene>
    <name evidence="4" type="ordered locus">Desti_5323</name>
</gene>
<name>I4CEC1_DESTA</name>
<dbReference type="PATRIC" id="fig|706587.4.peg.5994"/>
<dbReference type="InterPro" id="IPR011957">
    <property type="entry name" value="Benz_CoA_lig"/>
</dbReference>
<feature type="domain" description="AMP-dependent synthetase/ligase" evidence="2">
    <location>
        <begin position="22"/>
        <end position="364"/>
    </location>
</feature>
<evidence type="ECO:0000313" key="5">
    <source>
        <dbReference type="Proteomes" id="UP000006055"/>
    </source>
</evidence>
<dbReference type="EMBL" id="CP003360">
    <property type="protein sequence ID" value="AFM27912.1"/>
    <property type="molecule type" value="Genomic_DNA"/>
</dbReference>
<dbReference type="InterPro" id="IPR045851">
    <property type="entry name" value="AMP-bd_C_sf"/>
</dbReference>
<evidence type="ECO:0000259" key="2">
    <source>
        <dbReference type="Pfam" id="PF00501"/>
    </source>
</evidence>
<accession>I4CEC1</accession>
<dbReference type="STRING" id="706587.Desti_5323"/>
<sequence length="502" mass="55724">MAGAVEKKVNLAEELIGKNSFERPDKIAFFCGDVKVTYRELAKNVNKFANVLRTLGVKPTERVMIHLPDSPLFIYAFLGSVKCGAWPVPVNTMLSEGDYRYLLTDSESRFLVTNMDSRAAQIETDHHCDKIFPDDRFRELFSAASDEADPYLVNPDDIAFWLYSSGSTGKPKPTPHKQSSMLFTADNYAKHVLGIREEDICFSVSKLFFAYGLGNGLTFPLRFGATAVLLSDPPTPEKVINTLVTYRPTVFFGVPTMYNSLVKKMNGADTSSLRLCVSAGEALPPEIFKQWQAKTGCEIVDGIGSTEALHIFISNRPGAAKEGSSGSLVPGYEAKIVDDEGSDVPVGATGHLLIRGSSITPGYWNRPEQNREKMLEDGWFRTGDMYSRDNGYFIYQGRGDDMLKVGGIWVSPMEIEYVLIEHAAVSECAVVGHEVEGLQKPFAYVVVNPSHDGTGKEKLTGELLEFVSQRLPKFKRPWGIHFVNELPKTATGKIQRFKLRKS</sequence>
<dbReference type="PANTHER" id="PTHR43352">
    <property type="entry name" value="ACETYL-COA SYNTHETASE"/>
    <property type="match status" value="1"/>
</dbReference>
<dbReference type="EC" id="6.2.1.25" evidence="4"/>
<dbReference type="InterPro" id="IPR025110">
    <property type="entry name" value="AMP-bd_C"/>
</dbReference>
<dbReference type="GO" id="GO:0044550">
    <property type="term" value="P:secondary metabolite biosynthetic process"/>
    <property type="evidence" value="ECO:0007669"/>
    <property type="project" value="TreeGrafter"/>
</dbReference>
<protein>
    <submittedName>
        <fullName evidence="4">Benzoate-CoA ligase</fullName>
        <ecNumber evidence="4">6.2.1.25</ecNumber>
    </submittedName>
</protein>
<reference evidence="5" key="1">
    <citation type="submission" date="2012-06" db="EMBL/GenBank/DDBJ databases">
        <title>Complete sequence of chromosome of Desulfomonile tiedjei DSM 6799.</title>
        <authorList>
            <person name="Lucas S."/>
            <person name="Copeland A."/>
            <person name="Lapidus A."/>
            <person name="Glavina del Rio T."/>
            <person name="Dalin E."/>
            <person name="Tice H."/>
            <person name="Bruce D."/>
            <person name="Goodwin L."/>
            <person name="Pitluck S."/>
            <person name="Peters L."/>
            <person name="Ovchinnikova G."/>
            <person name="Zeytun A."/>
            <person name="Lu M."/>
            <person name="Kyrpides N."/>
            <person name="Mavromatis K."/>
            <person name="Ivanova N."/>
            <person name="Brettin T."/>
            <person name="Detter J.C."/>
            <person name="Han C."/>
            <person name="Larimer F."/>
            <person name="Land M."/>
            <person name="Hauser L."/>
            <person name="Markowitz V."/>
            <person name="Cheng J.-F."/>
            <person name="Hugenholtz P."/>
            <person name="Woyke T."/>
            <person name="Wu D."/>
            <person name="Spring S."/>
            <person name="Schroeder M."/>
            <person name="Brambilla E."/>
            <person name="Klenk H.-P."/>
            <person name="Eisen J.A."/>
        </authorList>
    </citation>
    <scope>NUCLEOTIDE SEQUENCE [LARGE SCALE GENOMIC DNA]</scope>
    <source>
        <strain evidence="5">ATCC 49306 / DSM 6799 / DCB-1</strain>
    </source>
</reference>
<dbReference type="PANTHER" id="PTHR43352:SF1">
    <property type="entry name" value="ANTHRANILATE--COA LIGASE"/>
    <property type="match status" value="1"/>
</dbReference>
<dbReference type="NCBIfam" id="TIGR02262">
    <property type="entry name" value="benz_CoA_lig"/>
    <property type="match status" value="1"/>
</dbReference>
<dbReference type="eggNOG" id="COG0365">
    <property type="taxonomic scope" value="Bacteria"/>
</dbReference>
<keyword evidence="1 4" id="KW-0436">Ligase</keyword>
<evidence type="ECO:0000313" key="4">
    <source>
        <dbReference type="EMBL" id="AFM27912.1"/>
    </source>
</evidence>
<dbReference type="AlphaFoldDB" id="I4CEC1"/>
<dbReference type="Pfam" id="PF13193">
    <property type="entry name" value="AMP-binding_C"/>
    <property type="match status" value="1"/>
</dbReference>